<proteinExistence type="predicted"/>
<dbReference type="Pfam" id="PF04564">
    <property type="entry name" value="U-box"/>
    <property type="match status" value="1"/>
</dbReference>
<dbReference type="Gene3D" id="3.30.40.10">
    <property type="entry name" value="Zinc/RING finger domain, C3HC4 (zinc finger)"/>
    <property type="match status" value="1"/>
</dbReference>
<feature type="domain" description="U-box" evidence="1">
    <location>
        <begin position="3"/>
        <end position="75"/>
    </location>
</feature>
<dbReference type="PROSITE" id="PS51698">
    <property type="entry name" value="U_BOX"/>
    <property type="match status" value="1"/>
</dbReference>
<sequence>MDIILEEFKCPITRLLFLEPVLADDNIIYEKEAITKWLATNNKSPMTRQNISKKLIEVKNIKNVINNLIKQDPSLINEQYIIINDHMKNENEFMQSIQENINNITKYNNFDINKIIEKCLDYLKDIEHVTYIFTNLSKNVKINENNLKKLAEFTNTFSNKNIIFDTKLLLQNDHIVNINEINKFIIDKDFDKLFDYKNYFLNELNVIDILNSLINASDKHILYILDNAINKNANDEFIINFKQLCLNNNINLYSTILTKHASEKDIEYILSNYKLFTLQNFKQIVDKNINLFEMYHDKIYNNILDFEHDYANLLFDKLKYASVININRIAFKIYIPFSKYLFSSDKILLYFINGCQATFGSIKTMLENTLDETKINTIINYAINNNINLCIDNLCLQNYIICKIFTTGYYPNIPISWSSVYLNFCYQNDNIRYVVKNYENKYFELFKNNMDEFLNILIVSKIPNNEKYKIIKNMTCIQSDVIIKLLNGIKNDDNLFKLYIKDIELSDISTFDKVEIIIKLVENNLIPYGNMYLLDPYITYANDKQISILFELYRNRMPLLINTYINRFSI</sequence>
<dbReference type="InterPro" id="IPR013083">
    <property type="entry name" value="Znf_RING/FYVE/PHD"/>
</dbReference>
<dbReference type="InterPro" id="IPR003613">
    <property type="entry name" value="Ubox_domain"/>
</dbReference>
<dbReference type="GO" id="GO:0004842">
    <property type="term" value="F:ubiquitin-protein transferase activity"/>
    <property type="evidence" value="ECO:0007669"/>
    <property type="project" value="InterPro"/>
</dbReference>
<gene>
    <name evidence="2" type="ORF">Hokovirus_4_11</name>
</gene>
<dbReference type="PANTHER" id="PTHR46573">
    <property type="entry name" value="WD REPEAT, SAM AND U-BOX DOMAIN-CONTAINING PROTEIN 1"/>
    <property type="match status" value="1"/>
</dbReference>
<reference evidence="2" key="1">
    <citation type="journal article" date="2017" name="Science">
        <title>Giant viruses with an expanded complement of translation system components.</title>
        <authorList>
            <person name="Schulz F."/>
            <person name="Yutin N."/>
            <person name="Ivanova N.N."/>
            <person name="Ortega D.R."/>
            <person name="Lee T.K."/>
            <person name="Vierheilig J."/>
            <person name="Daims H."/>
            <person name="Horn M."/>
            <person name="Wagner M."/>
            <person name="Jensen G.J."/>
            <person name="Kyrpides N.C."/>
            <person name="Koonin E.V."/>
            <person name="Woyke T."/>
        </authorList>
    </citation>
    <scope>NUCLEOTIDE SEQUENCE</scope>
    <source>
        <strain evidence="2">HKV1</strain>
    </source>
</reference>
<dbReference type="SUPFAM" id="SSF57850">
    <property type="entry name" value="RING/U-box"/>
    <property type="match status" value="1"/>
</dbReference>
<evidence type="ECO:0000259" key="1">
    <source>
        <dbReference type="PROSITE" id="PS51698"/>
    </source>
</evidence>
<name>A0A1V0SH52_9VIRU</name>
<dbReference type="SMART" id="SM00504">
    <property type="entry name" value="Ubox"/>
    <property type="match status" value="1"/>
</dbReference>
<organism evidence="2">
    <name type="scientific">Hokovirus HKV1</name>
    <dbReference type="NCBI Taxonomy" id="1977638"/>
    <lineage>
        <taxon>Viruses</taxon>
        <taxon>Varidnaviria</taxon>
        <taxon>Bamfordvirae</taxon>
        <taxon>Nucleocytoviricota</taxon>
        <taxon>Megaviricetes</taxon>
        <taxon>Imitervirales</taxon>
        <taxon>Mimiviridae</taxon>
        <taxon>Klosneuvirinae</taxon>
        <taxon>Hokovirus</taxon>
    </lineage>
</organism>
<dbReference type="EMBL" id="KY684106">
    <property type="protein sequence ID" value="ARF11037.1"/>
    <property type="molecule type" value="Genomic_DNA"/>
</dbReference>
<dbReference type="InterPro" id="IPR052085">
    <property type="entry name" value="WD-SAM-U-box"/>
</dbReference>
<evidence type="ECO:0000313" key="2">
    <source>
        <dbReference type="EMBL" id="ARF11037.1"/>
    </source>
</evidence>
<accession>A0A1V0SH52</accession>
<dbReference type="GO" id="GO:0016567">
    <property type="term" value="P:protein ubiquitination"/>
    <property type="evidence" value="ECO:0007669"/>
    <property type="project" value="InterPro"/>
</dbReference>
<protein>
    <submittedName>
        <fullName evidence="2">U-box domain protein</fullName>
    </submittedName>
</protein>
<dbReference type="CDD" id="cd16655">
    <property type="entry name" value="RING-Ubox_WDSUB1-like"/>
    <property type="match status" value="1"/>
</dbReference>
<dbReference type="PANTHER" id="PTHR46573:SF1">
    <property type="entry name" value="WD REPEAT, SAM AND U-BOX DOMAIN-CONTAINING PROTEIN 1"/>
    <property type="match status" value="1"/>
</dbReference>